<comment type="caution">
    <text evidence="7">The sequence shown here is derived from an EMBL/GenBank/DDBJ whole genome shotgun (WGS) entry which is preliminary data.</text>
</comment>
<proteinExistence type="predicted"/>
<dbReference type="GO" id="GO:0000287">
    <property type="term" value="F:magnesium ion binding"/>
    <property type="evidence" value="ECO:0007669"/>
    <property type="project" value="TreeGrafter"/>
</dbReference>
<feature type="domain" description="HpcH/HpaI aldolase/citrate lyase" evidence="6">
    <location>
        <begin position="10"/>
        <end position="222"/>
    </location>
</feature>
<dbReference type="InterPro" id="IPR040442">
    <property type="entry name" value="Pyrv_kinase-like_dom_sf"/>
</dbReference>
<dbReference type="EMBL" id="AWOR01000050">
    <property type="protein sequence ID" value="KGH28367.1"/>
    <property type="molecule type" value="Genomic_DNA"/>
</dbReference>
<evidence type="ECO:0000256" key="1">
    <source>
        <dbReference type="ARBA" id="ARBA00001946"/>
    </source>
</evidence>
<dbReference type="GO" id="GO:0016829">
    <property type="term" value="F:lyase activity"/>
    <property type="evidence" value="ECO:0007669"/>
    <property type="project" value="UniProtKB-KW"/>
</dbReference>
<dbReference type="Proteomes" id="UP000029553">
    <property type="component" value="Unassembled WGS sequence"/>
</dbReference>
<keyword evidence="2 5" id="KW-0479">Metal-binding</keyword>
<dbReference type="RefSeq" id="WP_034371015.1">
    <property type="nucleotide sequence ID" value="NZ_AWOR01000050.1"/>
</dbReference>
<dbReference type="PIRSF" id="PIRSF015582">
    <property type="entry name" value="Cit_lyase_B"/>
    <property type="match status" value="1"/>
</dbReference>
<dbReference type="InterPro" id="IPR011206">
    <property type="entry name" value="Citrate_lyase_beta/mcl1/mcl2"/>
</dbReference>
<gene>
    <name evidence="7" type="ORF">P353_15740</name>
</gene>
<protein>
    <submittedName>
        <fullName evidence="7">Citryl-CoA lyase</fullName>
    </submittedName>
</protein>
<feature type="binding site" evidence="4">
    <location>
        <position position="71"/>
    </location>
    <ligand>
        <name>substrate</name>
    </ligand>
</feature>
<reference evidence="7 8" key="1">
    <citation type="submission" date="2013-09" db="EMBL/GenBank/DDBJ databases">
        <title>High correlation between genotypes and phenotypes of environmental bacteria Comamonas testosteroni strains.</title>
        <authorList>
            <person name="Liu L."/>
            <person name="Zhu W."/>
            <person name="Xia X."/>
            <person name="Xu B."/>
            <person name="Luo M."/>
            <person name="Wang G."/>
        </authorList>
    </citation>
    <scope>NUCLEOTIDE SEQUENCE [LARGE SCALE GENOMIC DNA]</scope>
    <source>
        <strain evidence="7 8">JL40</strain>
    </source>
</reference>
<dbReference type="InterPro" id="IPR005000">
    <property type="entry name" value="Aldolase/citrate-lyase_domain"/>
</dbReference>
<accession>A0A096HHJ5</accession>
<keyword evidence="3 5" id="KW-0460">Magnesium</keyword>
<keyword evidence="7" id="KW-0456">Lyase</keyword>
<dbReference type="GO" id="GO:0006107">
    <property type="term" value="P:oxaloacetate metabolic process"/>
    <property type="evidence" value="ECO:0007669"/>
    <property type="project" value="TreeGrafter"/>
</dbReference>
<evidence type="ECO:0000256" key="3">
    <source>
        <dbReference type="ARBA" id="ARBA00022842"/>
    </source>
</evidence>
<evidence type="ECO:0000256" key="2">
    <source>
        <dbReference type="ARBA" id="ARBA00022723"/>
    </source>
</evidence>
<feature type="binding site" evidence="5">
    <location>
        <position position="127"/>
    </location>
    <ligand>
        <name>Mg(2+)</name>
        <dbReference type="ChEBI" id="CHEBI:18420"/>
    </ligand>
</feature>
<organism evidence="7 8">
    <name type="scientific">Comamonas testosteroni</name>
    <name type="common">Pseudomonas testosteroni</name>
    <dbReference type="NCBI Taxonomy" id="285"/>
    <lineage>
        <taxon>Bacteria</taxon>
        <taxon>Pseudomonadati</taxon>
        <taxon>Pseudomonadota</taxon>
        <taxon>Betaproteobacteria</taxon>
        <taxon>Burkholderiales</taxon>
        <taxon>Comamonadaceae</taxon>
        <taxon>Comamonas</taxon>
    </lineage>
</organism>
<name>A0A096HHJ5_COMTE</name>
<dbReference type="SUPFAM" id="SSF51621">
    <property type="entry name" value="Phosphoenolpyruvate/pyruvate domain"/>
    <property type="match status" value="1"/>
</dbReference>
<dbReference type="InterPro" id="IPR015813">
    <property type="entry name" value="Pyrv/PenolPyrv_kinase-like_dom"/>
</dbReference>
<evidence type="ECO:0000259" key="6">
    <source>
        <dbReference type="Pfam" id="PF03328"/>
    </source>
</evidence>
<evidence type="ECO:0000313" key="8">
    <source>
        <dbReference type="Proteomes" id="UP000029553"/>
    </source>
</evidence>
<feature type="binding site" evidence="4">
    <location>
        <position position="127"/>
    </location>
    <ligand>
        <name>substrate</name>
    </ligand>
</feature>
<evidence type="ECO:0000256" key="5">
    <source>
        <dbReference type="PIRSR" id="PIRSR015582-2"/>
    </source>
</evidence>
<evidence type="ECO:0000256" key="4">
    <source>
        <dbReference type="PIRSR" id="PIRSR015582-1"/>
    </source>
</evidence>
<dbReference type="Pfam" id="PF03328">
    <property type="entry name" value="HpcH_HpaI"/>
    <property type="match status" value="1"/>
</dbReference>
<sequence>MHDLARQATSFLFVPATRPERLGKAMGSGADMVIADWEDAVAPADKEGARQMLAQAVEALEGAQRARLLVRINAEGTPWHAEDLRALAQLVEMGVAGAVVSKAERAQTLHAVTRAAGAQAALLPLIESVAGLDAADALAAAPQVVRLAFGHLDFQVDAGMACEKGEEELLPMRMALVLASRRAGIGAAVDGVTVDTRNPERLAHDAARARRMGFGGKLCIHPAQVQPLHAVFDPDAAAVAHAQRLRQALAEAGGGVCVLDGRMVDAPVLHLAQQTLARHAWALQRMHRNT</sequence>
<evidence type="ECO:0000313" key="7">
    <source>
        <dbReference type="EMBL" id="KGH28367.1"/>
    </source>
</evidence>
<dbReference type="PANTHER" id="PTHR32308">
    <property type="entry name" value="LYASE BETA SUBUNIT, PUTATIVE (AFU_ORTHOLOGUE AFUA_4G13030)-RELATED"/>
    <property type="match status" value="1"/>
</dbReference>
<dbReference type="Gene3D" id="3.20.20.60">
    <property type="entry name" value="Phosphoenolpyruvate-binding domains"/>
    <property type="match status" value="1"/>
</dbReference>
<comment type="cofactor">
    <cofactor evidence="1">
        <name>Mg(2+)</name>
        <dbReference type="ChEBI" id="CHEBI:18420"/>
    </cofactor>
</comment>
<feature type="binding site" evidence="5">
    <location>
        <position position="153"/>
    </location>
    <ligand>
        <name>Mg(2+)</name>
        <dbReference type="ChEBI" id="CHEBI:18420"/>
    </ligand>
</feature>
<dbReference type="AlphaFoldDB" id="A0A096HHJ5"/>
<dbReference type="PANTHER" id="PTHR32308:SF10">
    <property type="entry name" value="CITRATE LYASE SUBUNIT BETA"/>
    <property type="match status" value="1"/>
</dbReference>